<name>A0A6J5QB13_9CAUD</name>
<evidence type="ECO:0000313" key="4">
    <source>
        <dbReference type="EMBL" id="CAB4164911.1"/>
    </source>
</evidence>
<gene>
    <name evidence="6" type="ORF">UFOVP1002_166</name>
    <name evidence="7" type="ORF">UFOVP1217_28</name>
    <name evidence="8" type="ORF">UFOVP1343_12</name>
    <name evidence="9" type="ORF">UFOVP1438_61</name>
    <name evidence="12" type="ORF">UFOVP1541_123</name>
    <name evidence="10" type="ORF">UFOVP1592_57</name>
    <name evidence="1" type="ORF">UFOVP465_106</name>
    <name evidence="2" type="ORF">UFOVP666_152</name>
    <name evidence="3" type="ORF">UFOVP727_41</name>
    <name evidence="11" type="ORF">UFOVP741_44</name>
    <name evidence="4" type="ORF">UFOVP819_180</name>
    <name evidence="5" type="ORF">UFOVP926_94</name>
</gene>
<dbReference type="EMBL" id="LR796644">
    <property type="protein sequence ID" value="CAB4156774.1"/>
    <property type="molecule type" value="Genomic_DNA"/>
</dbReference>
<dbReference type="EMBL" id="LR796878">
    <property type="protein sequence ID" value="CAB4172251.1"/>
    <property type="molecule type" value="Genomic_DNA"/>
</dbReference>
<dbReference type="EMBL" id="LR797395">
    <property type="protein sequence ID" value="CAB4213072.1"/>
    <property type="molecule type" value="Genomic_DNA"/>
</dbReference>
<dbReference type="EMBL" id="LR798341">
    <property type="protein sequence ID" value="CAB5225101.1"/>
    <property type="molecule type" value="Genomic_DNA"/>
</dbReference>
<evidence type="ECO:0000313" key="5">
    <source>
        <dbReference type="EMBL" id="CAB4172251.1"/>
    </source>
</evidence>
<dbReference type="EMBL" id="LR796443">
    <property type="protein sequence ID" value="CAB4145187.1"/>
    <property type="molecule type" value="Genomic_DNA"/>
</dbReference>
<evidence type="ECO:0000313" key="10">
    <source>
        <dbReference type="EMBL" id="CAB4217660.1"/>
    </source>
</evidence>
<evidence type="ECO:0000313" key="2">
    <source>
        <dbReference type="EMBL" id="CAB4156774.1"/>
    </source>
</evidence>
<dbReference type="EMBL" id="LR797177">
    <property type="protein sequence ID" value="CAB4191404.1"/>
    <property type="molecule type" value="Genomic_DNA"/>
</dbReference>
<dbReference type="EMBL" id="LR796762">
    <property type="protein sequence ID" value="CAB4164911.1"/>
    <property type="molecule type" value="Genomic_DNA"/>
</dbReference>
<evidence type="ECO:0000313" key="7">
    <source>
        <dbReference type="EMBL" id="CAB4191404.1"/>
    </source>
</evidence>
<dbReference type="EMBL" id="LR796961">
    <property type="protein sequence ID" value="CAB4178415.1"/>
    <property type="molecule type" value="Genomic_DNA"/>
</dbReference>
<reference evidence="6" key="1">
    <citation type="submission" date="2020-05" db="EMBL/GenBank/DDBJ databases">
        <authorList>
            <person name="Chiriac C."/>
            <person name="Salcher M."/>
            <person name="Ghai R."/>
            <person name="Kavagutti S V."/>
        </authorList>
    </citation>
    <scope>NUCLEOTIDE SEQUENCE</scope>
</reference>
<evidence type="ECO:0000313" key="6">
    <source>
        <dbReference type="EMBL" id="CAB4178415.1"/>
    </source>
</evidence>
<sequence>MVNIDEEIKWHNDGHAVLLQLNKANLDVVGVTCPNKDKEDSPCQHDDTPCVVEFFLQMFGLECNVGVVEPSGEMQIAWALVGDKHKDLGVCQVWVIPTQDEAFSAWIATQSI</sequence>
<dbReference type="EMBL" id="LR796698">
    <property type="protein sequence ID" value="CAB4160050.1"/>
    <property type="molecule type" value="Genomic_DNA"/>
</dbReference>
<evidence type="ECO:0000313" key="3">
    <source>
        <dbReference type="EMBL" id="CAB4160050.1"/>
    </source>
</evidence>
<dbReference type="EMBL" id="LR797305">
    <property type="protein sequence ID" value="CAB4199815.1"/>
    <property type="molecule type" value="Genomic_DNA"/>
</dbReference>
<accession>A0A6J5QB13</accession>
<evidence type="ECO:0000313" key="8">
    <source>
        <dbReference type="EMBL" id="CAB4199815.1"/>
    </source>
</evidence>
<evidence type="ECO:0000313" key="12">
    <source>
        <dbReference type="EMBL" id="CAB5229005.1"/>
    </source>
</evidence>
<evidence type="ECO:0000313" key="11">
    <source>
        <dbReference type="EMBL" id="CAB5225101.1"/>
    </source>
</evidence>
<dbReference type="EMBL" id="LR797452">
    <property type="protein sequence ID" value="CAB4217660.1"/>
    <property type="molecule type" value="Genomic_DNA"/>
</dbReference>
<evidence type="ECO:0000313" key="1">
    <source>
        <dbReference type="EMBL" id="CAB4145187.1"/>
    </source>
</evidence>
<organism evidence="6">
    <name type="scientific">uncultured Caudovirales phage</name>
    <dbReference type="NCBI Taxonomy" id="2100421"/>
    <lineage>
        <taxon>Viruses</taxon>
        <taxon>Duplodnaviria</taxon>
        <taxon>Heunggongvirae</taxon>
        <taxon>Uroviricota</taxon>
        <taxon>Caudoviricetes</taxon>
        <taxon>Peduoviridae</taxon>
        <taxon>Maltschvirus</taxon>
        <taxon>Maltschvirus maltsch</taxon>
    </lineage>
</organism>
<dbReference type="EMBL" id="LR798395">
    <property type="protein sequence ID" value="CAB5229005.1"/>
    <property type="molecule type" value="Genomic_DNA"/>
</dbReference>
<evidence type="ECO:0000313" key="9">
    <source>
        <dbReference type="EMBL" id="CAB4213072.1"/>
    </source>
</evidence>
<proteinExistence type="predicted"/>
<protein>
    <submittedName>
        <fullName evidence="6">Uncharacterized protein</fullName>
    </submittedName>
</protein>